<dbReference type="InterPro" id="IPR001173">
    <property type="entry name" value="Glyco_trans_2-like"/>
</dbReference>
<proteinExistence type="inferred from homology"/>
<sequence>MKISVIMSVYNGEKYLNECLRSILNQSYSNFELLIVNDCSTDKTEEIIYKFIPKDTRIKYFKNHENKGLTKNLNKMISLSSGEVIARMDADDIACKDRFLNQIHVFEQNKDVDVVFTNACIINDKSNHVCDAWRPNNSDEMIKLMPYFNYIIHPSTMIKKETIYNVGLYDENYITGQDHELWLRIIRNKGRFYYLNKNLLYYRINPNSVRSNLGENYNYKLSKVCIANGNKNEAIKYLGKLNLKEKIDVLIRCLFPFWMYRKIIYGKDVFKFIK</sequence>
<comment type="caution">
    <text evidence="3">The sequence shown here is derived from an EMBL/GenBank/DDBJ whole genome shotgun (WGS) entry which is preliminary data.</text>
</comment>
<organism evidence="3 4">
    <name type="scientific">Lentibacillus cibarius</name>
    <dbReference type="NCBI Taxonomy" id="2583219"/>
    <lineage>
        <taxon>Bacteria</taxon>
        <taxon>Bacillati</taxon>
        <taxon>Bacillota</taxon>
        <taxon>Bacilli</taxon>
        <taxon>Bacillales</taxon>
        <taxon>Bacillaceae</taxon>
        <taxon>Lentibacillus</taxon>
    </lineage>
</organism>
<dbReference type="PANTHER" id="PTHR22916">
    <property type="entry name" value="GLYCOSYLTRANSFERASE"/>
    <property type="match status" value="1"/>
</dbReference>
<dbReference type="EMBL" id="VCIA01000001">
    <property type="protein sequence ID" value="TMN21934.1"/>
    <property type="molecule type" value="Genomic_DNA"/>
</dbReference>
<dbReference type="InterPro" id="IPR029044">
    <property type="entry name" value="Nucleotide-diphossugar_trans"/>
</dbReference>
<evidence type="ECO:0000256" key="1">
    <source>
        <dbReference type="ARBA" id="ARBA00006739"/>
    </source>
</evidence>
<dbReference type="AlphaFoldDB" id="A0A5S3QJ40"/>
<evidence type="ECO:0000313" key="4">
    <source>
        <dbReference type="Proteomes" id="UP000306980"/>
    </source>
</evidence>
<dbReference type="Proteomes" id="UP000306980">
    <property type="component" value="Unassembled WGS sequence"/>
</dbReference>
<dbReference type="GO" id="GO:0016758">
    <property type="term" value="F:hexosyltransferase activity"/>
    <property type="evidence" value="ECO:0007669"/>
    <property type="project" value="UniProtKB-ARBA"/>
</dbReference>
<name>A0A5S3QJ40_9BACI</name>
<dbReference type="Gene3D" id="3.90.550.10">
    <property type="entry name" value="Spore Coat Polysaccharide Biosynthesis Protein SpsA, Chain A"/>
    <property type="match status" value="1"/>
</dbReference>
<dbReference type="RefSeq" id="WP_138602821.1">
    <property type="nucleotide sequence ID" value="NZ_VCIA01000001.1"/>
</dbReference>
<accession>A0A5S3QJ40</accession>
<dbReference type="OrthoDB" id="9815829at2"/>
<comment type="similarity">
    <text evidence="1">Belongs to the glycosyltransferase 2 family.</text>
</comment>
<reference evidence="3 4" key="1">
    <citation type="submission" date="2019-05" db="EMBL/GenBank/DDBJ databases">
        <title>Genomic analysis of Lentibacillus sp. NKC220-2.</title>
        <authorList>
            <person name="Oh Y.J."/>
        </authorList>
    </citation>
    <scope>NUCLEOTIDE SEQUENCE [LARGE SCALE GENOMIC DNA]</scope>
    <source>
        <strain evidence="3 4">NKC220-2</strain>
    </source>
</reference>
<evidence type="ECO:0000313" key="3">
    <source>
        <dbReference type="EMBL" id="TMN21934.1"/>
    </source>
</evidence>
<keyword evidence="3" id="KW-0808">Transferase</keyword>
<gene>
    <name evidence="3" type="ORF">FFL34_07240</name>
</gene>
<protein>
    <submittedName>
        <fullName evidence="3">Glycosyltransferase</fullName>
    </submittedName>
</protein>
<feature type="domain" description="Glycosyltransferase 2-like" evidence="2">
    <location>
        <begin position="4"/>
        <end position="162"/>
    </location>
</feature>
<dbReference type="PANTHER" id="PTHR22916:SF3">
    <property type="entry name" value="UDP-GLCNAC:BETAGAL BETA-1,3-N-ACETYLGLUCOSAMINYLTRANSFERASE-LIKE PROTEIN 1"/>
    <property type="match status" value="1"/>
</dbReference>
<dbReference type="SUPFAM" id="SSF53448">
    <property type="entry name" value="Nucleotide-diphospho-sugar transferases"/>
    <property type="match status" value="1"/>
</dbReference>
<evidence type="ECO:0000259" key="2">
    <source>
        <dbReference type="Pfam" id="PF00535"/>
    </source>
</evidence>
<dbReference type="Pfam" id="PF00535">
    <property type="entry name" value="Glycos_transf_2"/>
    <property type="match status" value="1"/>
</dbReference>